<feature type="chain" id="PRO_5046671101" description="DUF3300 domain-containing protein" evidence="2">
    <location>
        <begin position="28"/>
        <end position="107"/>
    </location>
</feature>
<keyword evidence="2" id="KW-0732">Signal</keyword>
<evidence type="ECO:0000313" key="4">
    <source>
        <dbReference type="Proteomes" id="UP001472978"/>
    </source>
</evidence>
<gene>
    <name evidence="3" type="ORF">ABE957_03340</name>
</gene>
<sequence>MSDHSVLCPRRRTLLAALGLVGVAAYAAPTLSTLGQAQAGDWDDGRWRIVYETHPETRERRYVDDYREHRRHRHHKHHRRHRHSKHSHSHSHSHSFSYPSHSFPSRW</sequence>
<dbReference type="RefSeq" id="WP_349757255.1">
    <property type="nucleotide sequence ID" value="NZ_JBEGCI010000002.1"/>
</dbReference>
<evidence type="ECO:0008006" key="5">
    <source>
        <dbReference type="Google" id="ProtNLM"/>
    </source>
</evidence>
<dbReference type="PROSITE" id="PS51318">
    <property type="entry name" value="TAT"/>
    <property type="match status" value="1"/>
</dbReference>
<dbReference type="Proteomes" id="UP001472978">
    <property type="component" value="Unassembled WGS sequence"/>
</dbReference>
<organism evidence="3 4">
    <name type="scientific">Halomonas pelophila</name>
    <dbReference type="NCBI Taxonomy" id="3151122"/>
    <lineage>
        <taxon>Bacteria</taxon>
        <taxon>Pseudomonadati</taxon>
        <taxon>Pseudomonadota</taxon>
        <taxon>Gammaproteobacteria</taxon>
        <taxon>Oceanospirillales</taxon>
        <taxon>Halomonadaceae</taxon>
        <taxon>Halomonas</taxon>
    </lineage>
</organism>
<reference evidence="3 4" key="1">
    <citation type="submission" date="2024-05" db="EMBL/GenBank/DDBJ databases">
        <title>Halomonas sp. CS7 16S ribosomal RNA gene Genome sequencing and assembly.</title>
        <authorList>
            <person name="Yook S."/>
        </authorList>
    </citation>
    <scope>NUCLEOTIDE SEQUENCE [LARGE SCALE GENOMIC DNA]</scope>
    <source>
        <strain evidence="3 4">CS7</strain>
    </source>
</reference>
<dbReference type="InterPro" id="IPR006311">
    <property type="entry name" value="TAT_signal"/>
</dbReference>
<feature type="compositionally biased region" description="Basic residues" evidence="1">
    <location>
        <begin position="69"/>
        <end position="93"/>
    </location>
</feature>
<evidence type="ECO:0000256" key="1">
    <source>
        <dbReference type="SAM" id="MobiDB-lite"/>
    </source>
</evidence>
<protein>
    <recommendedName>
        <fullName evidence="5">DUF3300 domain-containing protein</fullName>
    </recommendedName>
</protein>
<feature type="compositionally biased region" description="Low complexity" evidence="1">
    <location>
        <begin position="94"/>
        <end position="107"/>
    </location>
</feature>
<feature type="signal peptide" evidence="2">
    <location>
        <begin position="1"/>
        <end position="27"/>
    </location>
</feature>
<proteinExistence type="predicted"/>
<name>A0ABV1N2S6_9GAMM</name>
<evidence type="ECO:0000313" key="3">
    <source>
        <dbReference type="EMBL" id="MEQ6887711.1"/>
    </source>
</evidence>
<keyword evidence="4" id="KW-1185">Reference proteome</keyword>
<comment type="caution">
    <text evidence="3">The sequence shown here is derived from an EMBL/GenBank/DDBJ whole genome shotgun (WGS) entry which is preliminary data.</text>
</comment>
<dbReference type="EMBL" id="JBEGCI010000002">
    <property type="protein sequence ID" value="MEQ6887711.1"/>
    <property type="molecule type" value="Genomic_DNA"/>
</dbReference>
<feature type="region of interest" description="Disordered" evidence="1">
    <location>
        <begin position="60"/>
        <end position="107"/>
    </location>
</feature>
<accession>A0ABV1N2S6</accession>
<evidence type="ECO:0000256" key="2">
    <source>
        <dbReference type="SAM" id="SignalP"/>
    </source>
</evidence>